<dbReference type="AlphaFoldDB" id="A0A1G7AAH3"/>
<protein>
    <recommendedName>
        <fullName evidence="1">Bacterial SCP orthologue domain-containing protein</fullName>
    </recommendedName>
</protein>
<keyword evidence="3" id="KW-1185">Reference proteome</keyword>
<dbReference type="Proteomes" id="UP000182744">
    <property type="component" value="Unassembled WGS sequence"/>
</dbReference>
<feature type="domain" description="Bacterial SCP orthologue" evidence="1">
    <location>
        <begin position="37"/>
        <end position="126"/>
    </location>
</feature>
<evidence type="ECO:0000259" key="1">
    <source>
        <dbReference type="Pfam" id="PF17844"/>
    </source>
</evidence>
<name>A0A1G7AAH3_9ACTO</name>
<dbReference type="InterPro" id="IPR041629">
    <property type="entry name" value="SCP_3"/>
</dbReference>
<dbReference type="EMBL" id="FNAU01000002">
    <property type="protein sequence ID" value="SDE11771.1"/>
    <property type="molecule type" value="Genomic_DNA"/>
</dbReference>
<proteinExistence type="predicted"/>
<evidence type="ECO:0000313" key="3">
    <source>
        <dbReference type="Proteomes" id="UP000182744"/>
    </source>
</evidence>
<organism evidence="2 3">
    <name type="scientific">Actinobaculum suis</name>
    <dbReference type="NCBI Taxonomy" id="1657"/>
    <lineage>
        <taxon>Bacteria</taxon>
        <taxon>Bacillati</taxon>
        <taxon>Actinomycetota</taxon>
        <taxon>Actinomycetes</taxon>
        <taxon>Actinomycetales</taxon>
        <taxon>Actinomycetaceae</taxon>
        <taxon>Actinobaculum</taxon>
    </lineage>
</organism>
<evidence type="ECO:0000313" key="2">
    <source>
        <dbReference type="EMBL" id="SDE11771.1"/>
    </source>
</evidence>
<reference evidence="3" key="1">
    <citation type="submission" date="2016-10" db="EMBL/GenBank/DDBJ databases">
        <authorList>
            <person name="Varghese N."/>
        </authorList>
    </citation>
    <scope>NUCLEOTIDE SEQUENCE [LARGE SCALE GENOMIC DNA]</scope>
    <source>
        <strain evidence="3">DSM 20639</strain>
    </source>
</reference>
<dbReference type="Pfam" id="PF17844">
    <property type="entry name" value="SCP_3"/>
    <property type="match status" value="1"/>
</dbReference>
<accession>A0A1G7AAH3</accession>
<sequence length="129" mass="13725">MRSMASQRAHKPRKIDAATGMAILRQAAAGEELTASARRTAVRFALEEIAALHPGKSVEIRVPYAGAVQAIAGPAHRRGTPPNVVEIDADTFIALAIGTQNWEEAKAAGKIDASGIRADLSPYLPLFRL</sequence>
<gene>
    <name evidence="2" type="ORF">SAMN05421878_102143</name>
</gene>
<dbReference type="Gene3D" id="3.30.1050.40">
    <property type="match status" value="1"/>
</dbReference>